<keyword evidence="11" id="KW-0812">Transmembrane</keyword>
<reference evidence="14 15" key="1">
    <citation type="submission" date="2019-04" db="EMBL/GenBank/DDBJ databases">
        <title>Microbes associate with the intestines of laboratory mice.</title>
        <authorList>
            <person name="Navarre W."/>
            <person name="Wong E."/>
            <person name="Huang K."/>
            <person name="Tropini C."/>
            <person name="Ng K."/>
            <person name="Yu B."/>
        </authorList>
    </citation>
    <scope>NUCLEOTIDE SEQUENCE [LARGE SCALE GENOMIC DNA]</scope>
    <source>
        <strain evidence="14 15">NM50_B9-20</strain>
    </source>
</reference>
<gene>
    <name evidence="14" type="primary">pknB</name>
    <name evidence="14" type="ORF">E5347_03705</name>
</gene>
<dbReference type="PROSITE" id="PS00107">
    <property type="entry name" value="PROTEIN_KINASE_ATP"/>
    <property type="match status" value="1"/>
</dbReference>
<dbReference type="FunFam" id="1.10.510.10:FF:000021">
    <property type="entry name" value="Serine/threonine protein kinase"/>
    <property type="match status" value="1"/>
</dbReference>
<dbReference type="InterPro" id="IPR017441">
    <property type="entry name" value="Protein_kinase_ATP_BS"/>
</dbReference>
<dbReference type="InterPro" id="IPR011009">
    <property type="entry name" value="Kinase-like_dom_sf"/>
</dbReference>
<dbReference type="SUPFAM" id="SSF54184">
    <property type="entry name" value="Penicillin-binding protein 2x (pbp-2x), c-terminal domain"/>
    <property type="match status" value="1"/>
</dbReference>
<keyword evidence="15" id="KW-1185">Reference proteome</keyword>
<evidence type="ECO:0000256" key="9">
    <source>
        <dbReference type="PROSITE-ProRule" id="PRU10141"/>
    </source>
</evidence>
<dbReference type="Gene3D" id="1.10.510.10">
    <property type="entry name" value="Transferase(Phosphotransferase) domain 1"/>
    <property type="match status" value="1"/>
</dbReference>
<evidence type="ECO:0000259" key="12">
    <source>
        <dbReference type="PROSITE" id="PS50011"/>
    </source>
</evidence>
<feature type="transmembrane region" description="Helical" evidence="11">
    <location>
        <begin position="344"/>
        <end position="365"/>
    </location>
</feature>
<feature type="region of interest" description="Disordered" evidence="10">
    <location>
        <begin position="305"/>
        <end position="335"/>
    </location>
</feature>
<dbReference type="PANTHER" id="PTHR43289">
    <property type="entry name" value="MITOGEN-ACTIVATED PROTEIN KINASE KINASE KINASE 20-RELATED"/>
    <property type="match status" value="1"/>
</dbReference>
<evidence type="ECO:0000259" key="13">
    <source>
        <dbReference type="PROSITE" id="PS51178"/>
    </source>
</evidence>
<keyword evidence="5 14" id="KW-0418">Kinase</keyword>
<keyword evidence="2" id="KW-0723">Serine/threonine-protein kinase</keyword>
<dbReference type="EMBL" id="SRYR01000001">
    <property type="protein sequence ID" value="TGY43933.1"/>
    <property type="molecule type" value="Genomic_DNA"/>
</dbReference>
<evidence type="ECO:0000256" key="4">
    <source>
        <dbReference type="ARBA" id="ARBA00022741"/>
    </source>
</evidence>
<evidence type="ECO:0000313" key="14">
    <source>
        <dbReference type="EMBL" id="TGY43933.1"/>
    </source>
</evidence>
<comment type="catalytic activity">
    <reaction evidence="7">
        <text>L-threonyl-[protein] + ATP = O-phospho-L-threonyl-[protein] + ADP + H(+)</text>
        <dbReference type="Rhea" id="RHEA:46608"/>
        <dbReference type="Rhea" id="RHEA-COMP:11060"/>
        <dbReference type="Rhea" id="RHEA-COMP:11605"/>
        <dbReference type="ChEBI" id="CHEBI:15378"/>
        <dbReference type="ChEBI" id="CHEBI:30013"/>
        <dbReference type="ChEBI" id="CHEBI:30616"/>
        <dbReference type="ChEBI" id="CHEBI:61977"/>
        <dbReference type="ChEBI" id="CHEBI:456216"/>
        <dbReference type="EC" id="2.7.11.1"/>
    </reaction>
</comment>
<dbReference type="SMART" id="SM00220">
    <property type="entry name" value="S_TKc"/>
    <property type="match status" value="1"/>
</dbReference>
<sequence>MNGIVLGGRYELLEKIGEGGMSEVYKAKCNKLNRFVAVKILKKQFADNKDIAQKFKREATAIANLSDANIVNILDVGTQDDIDYIVMELVTGKTLKELINYSGKLTYNTAIKIALQIAKALDCAHRNNIIHRDIKPQNILVTENGEVKVTDFGIAKSTDSQTITNTTSIIGSAHYLSPEQAKGTYIDFRSDIYSFGIVLYEMVTGRLPFEGDSPVTVALKHLQEEPVPPKNINSAIPDSLNKLILKAVEKEPIKRYQNAKEIIQDLQKIQENPDVVIGSAINTNNDSTIIMAPISNVKANKSSTIEDDYYDDDEYDEEYDDEDYDDFDEDEKPKNKKKNTKKKILISIGIIVGLLLLASIGFFLAGGAGSTDIVVPKLQDKLFNDAEKEVEELGLKLEISKADKSDKPENTILDSDPKAGMKVKKGTVIKVVVSAGEELIPMPDLRDYTLDDVKNILKNKGLKSPEESYEYSNDVEENKVIKQSPAAGEEVGKNTEIKVVISKGPETRMVDIPDVVGKSLADAKAILEEAKLKANDDIKYEVTDDKSKDGVVLYQNVSGTKIQEGTPISLTVGKYEEPSIDIRSYGIKEEMKISDAIDILEKNKIKYKVIGSGDIVESFTEEIKASGTVEIKAKKSEPQKPVENNNGNNNGNNNQ</sequence>
<dbReference type="CDD" id="cd06577">
    <property type="entry name" value="PASTA_pknB"/>
    <property type="match status" value="3"/>
</dbReference>
<evidence type="ECO:0000256" key="1">
    <source>
        <dbReference type="ARBA" id="ARBA00012513"/>
    </source>
</evidence>
<dbReference type="Pfam" id="PF03793">
    <property type="entry name" value="PASTA"/>
    <property type="match status" value="3"/>
</dbReference>
<dbReference type="OrthoDB" id="9788659at2"/>
<dbReference type="CDD" id="cd14014">
    <property type="entry name" value="STKc_PknB_like"/>
    <property type="match status" value="1"/>
</dbReference>
<keyword evidence="11" id="KW-0472">Membrane</keyword>
<dbReference type="GO" id="GO:0004674">
    <property type="term" value="F:protein serine/threonine kinase activity"/>
    <property type="evidence" value="ECO:0007669"/>
    <property type="project" value="UniProtKB-KW"/>
</dbReference>
<dbReference type="Proteomes" id="UP000306888">
    <property type="component" value="Unassembled WGS sequence"/>
</dbReference>
<feature type="domain" description="PASTA" evidence="13">
    <location>
        <begin position="504"/>
        <end position="574"/>
    </location>
</feature>
<evidence type="ECO:0000256" key="8">
    <source>
        <dbReference type="ARBA" id="ARBA00048679"/>
    </source>
</evidence>
<dbReference type="Gene3D" id="3.30.10.20">
    <property type="match status" value="3"/>
</dbReference>
<feature type="domain" description="Protein kinase" evidence="12">
    <location>
        <begin position="10"/>
        <end position="275"/>
    </location>
</feature>
<feature type="compositionally biased region" description="Low complexity" evidence="10">
    <location>
        <begin position="644"/>
        <end position="655"/>
    </location>
</feature>
<accession>A0A4S2DRU8</accession>
<dbReference type="NCBIfam" id="NF033483">
    <property type="entry name" value="PknB_PASTA_kin"/>
    <property type="match status" value="1"/>
</dbReference>
<dbReference type="AlphaFoldDB" id="A0A4S2DRU8"/>
<feature type="domain" description="PASTA" evidence="13">
    <location>
        <begin position="369"/>
        <end position="435"/>
    </location>
</feature>
<dbReference type="GO" id="GO:0005524">
    <property type="term" value="F:ATP binding"/>
    <property type="evidence" value="ECO:0007669"/>
    <property type="project" value="UniProtKB-UniRule"/>
</dbReference>
<evidence type="ECO:0000256" key="3">
    <source>
        <dbReference type="ARBA" id="ARBA00022679"/>
    </source>
</evidence>
<keyword evidence="3" id="KW-0808">Transferase</keyword>
<dbReference type="InterPro" id="IPR000719">
    <property type="entry name" value="Prot_kinase_dom"/>
</dbReference>
<evidence type="ECO:0000256" key="2">
    <source>
        <dbReference type="ARBA" id="ARBA00022527"/>
    </source>
</evidence>
<dbReference type="Gene3D" id="3.30.200.20">
    <property type="entry name" value="Phosphorylase Kinase, domain 1"/>
    <property type="match status" value="1"/>
</dbReference>
<dbReference type="InterPro" id="IPR005543">
    <property type="entry name" value="PASTA_dom"/>
</dbReference>
<dbReference type="EC" id="2.7.11.1" evidence="1"/>
<organism evidence="14 15">
    <name type="scientific">Clostridium sartagoforme</name>
    <dbReference type="NCBI Taxonomy" id="84031"/>
    <lineage>
        <taxon>Bacteria</taxon>
        <taxon>Bacillati</taxon>
        <taxon>Bacillota</taxon>
        <taxon>Clostridia</taxon>
        <taxon>Eubacteriales</taxon>
        <taxon>Clostridiaceae</taxon>
        <taxon>Clostridium</taxon>
    </lineage>
</organism>
<feature type="compositionally biased region" description="Acidic residues" evidence="10">
    <location>
        <begin position="305"/>
        <end position="330"/>
    </location>
</feature>
<dbReference type="RefSeq" id="WP_136004780.1">
    <property type="nucleotide sequence ID" value="NZ_SRYR01000001.1"/>
</dbReference>
<dbReference type="SUPFAM" id="SSF56112">
    <property type="entry name" value="Protein kinase-like (PK-like)"/>
    <property type="match status" value="1"/>
</dbReference>
<feature type="domain" description="PASTA" evidence="13">
    <location>
        <begin position="436"/>
        <end position="503"/>
    </location>
</feature>
<keyword evidence="11" id="KW-1133">Transmembrane helix</keyword>
<proteinExistence type="predicted"/>
<dbReference type="PROSITE" id="PS00108">
    <property type="entry name" value="PROTEIN_KINASE_ST"/>
    <property type="match status" value="1"/>
</dbReference>
<name>A0A4S2DRU8_9CLOT</name>
<evidence type="ECO:0000256" key="6">
    <source>
        <dbReference type="ARBA" id="ARBA00022840"/>
    </source>
</evidence>
<evidence type="ECO:0000313" key="15">
    <source>
        <dbReference type="Proteomes" id="UP000306888"/>
    </source>
</evidence>
<keyword evidence="4 9" id="KW-0547">Nucleotide-binding</keyword>
<feature type="compositionally biased region" description="Basic and acidic residues" evidence="10">
    <location>
        <begin position="631"/>
        <end position="640"/>
    </location>
</feature>
<comment type="caution">
    <text evidence="14">The sequence shown here is derived from an EMBL/GenBank/DDBJ whole genome shotgun (WGS) entry which is preliminary data.</text>
</comment>
<protein>
    <recommendedName>
        <fullName evidence="1">non-specific serine/threonine protein kinase</fullName>
        <ecNumber evidence="1">2.7.11.1</ecNumber>
    </recommendedName>
</protein>
<evidence type="ECO:0000256" key="5">
    <source>
        <dbReference type="ARBA" id="ARBA00022777"/>
    </source>
</evidence>
<dbReference type="Pfam" id="PF00069">
    <property type="entry name" value="Pkinase"/>
    <property type="match status" value="1"/>
</dbReference>
<feature type="binding site" evidence="9">
    <location>
        <position position="39"/>
    </location>
    <ligand>
        <name>ATP</name>
        <dbReference type="ChEBI" id="CHEBI:30616"/>
    </ligand>
</feature>
<dbReference type="PROSITE" id="PS50011">
    <property type="entry name" value="PROTEIN_KINASE_DOM"/>
    <property type="match status" value="1"/>
</dbReference>
<dbReference type="SMART" id="SM00740">
    <property type="entry name" value="PASTA"/>
    <property type="match status" value="3"/>
</dbReference>
<comment type="catalytic activity">
    <reaction evidence="8">
        <text>L-seryl-[protein] + ATP = O-phospho-L-seryl-[protein] + ADP + H(+)</text>
        <dbReference type="Rhea" id="RHEA:17989"/>
        <dbReference type="Rhea" id="RHEA-COMP:9863"/>
        <dbReference type="Rhea" id="RHEA-COMP:11604"/>
        <dbReference type="ChEBI" id="CHEBI:15378"/>
        <dbReference type="ChEBI" id="CHEBI:29999"/>
        <dbReference type="ChEBI" id="CHEBI:30616"/>
        <dbReference type="ChEBI" id="CHEBI:83421"/>
        <dbReference type="ChEBI" id="CHEBI:456216"/>
        <dbReference type="EC" id="2.7.11.1"/>
    </reaction>
</comment>
<keyword evidence="6 9" id="KW-0067">ATP-binding</keyword>
<evidence type="ECO:0000256" key="10">
    <source>
        <dbReference type="SAM" id="MobiDB-lite"/>
    </source>
</evidence>
<evidence type="ECO:0000256" key="7">
    <source>
        <dbReference type="ARBA" id="ARBA00047899"/>
    </source>
</evidence>
<feature type="region of interest" description="Disordered" evidence="10">
    <location>
        <begin position="630"/>
        <end position="655"/>
    </location>
</feature>
<dbReference type="PROSITE" id="PS51178">
    <property type="entry name" value="PASTA"/>
    <property type="match status" value="3"/>
</dbReference>
<evidence type="ECO:0000256" key="11">
    <source>
        <dbReference type="SAM" id="Phobius"/>
    </source>
</evidence>
<dbReference type="InterPro" id="IPR008271">
    <property type="entry name" value="Ser/Thr_kinase_AS"/>
</dbReference>
<dbReference type="PANTHER" id="PTHR43289:SF34">
    <property type="entry name" value="SERINE_THREONINE-PROTEIN KINASE YBDM-RELATED"/>
    <property type="match status" value="1"/>
</dbReference>